<feature type="non-terminal residue" evidence="2">
    <location>
        <position position="126"/>
    </location>
</feature>
<feature type="compositionally biased region" description="Low complexity" evidence="1">
    <location>
        <begin position="85"/>
        <end position="108"/>
    </location>
</feature>
<accession>A0A2I0L416</accession>
<gene>
    <name evidence="2" type="ORF">CRG98_004094</name>
</gene>
<dbReference type="AlphaFoldDB" id="A0A2I0L416"/>
<evidence type="ECO:0000313" key="3">
    <source>
        <dbReference type="Proteomes" id="UP000233551"/>
    </source>
</evidence>
<name>A0A2I0L416_PUNGR</name>
<evidence type="ECO:0000256" key="1">
    <source>
        <dbReference type="SAM" id="MobiDB-lite"/>
    </source>
</evidence>
<proteinExistence type="predicted"/>
<protein>
    <submittedName>
        <fullName evidence="2">Uncharacterized protein</fullName>
    </submittedName>
</protein>
<dbReference type="Proteomes" id="UP000233551">
    <property type="component" value="Unassembled WGS sequence"/>
</dbReference>
<feature type="region of interest" description="Disordered" evidence="1">
    <location>
        <begin position="74"/>
        <end position="126"/>
    </location>
</feature>
<comment type="caution">
    <text evidence="2">The sequence shown here is derived from an EMBL/GenBank/DDBJ whole genome shotgun (WGS) entry which is preliminary data.</text>
</comment>
<feature type="compositionally biased region" description="Polar residues" evidence="1">
    <location>
        <begin position="110"/>
        <end position="126"/>
    </location>
</feature>
<sequence>MRVPSPSSLPIATLPDQCTLPTSPGWAPHLWPDRTIRPAACRKSLPFTNTTPGPRFLKKHLVSVSMGNCLGSSARVDTAQSSRVGSGISKNSSKTSRSSARSSLTIPSYSEKSNASSLSLPTPRSE</sequence>
<dbReference type="STRING" id="22663.A0A2I0L416"/>
<dbReference type="EMBL" id="PGOL01000169">
    <property type="protein sequence ID" value="PKI75424.1"/>
    <property type="molecule type" value="Genomic_DNA"/>
</dbReference>
<evidence type="ECO:0000313" key="2">
    <source>
        <dbReference type="EMBL" id="PKI75424.1"/>
    </source>
</evidence>
<keyword evidence="3" id="KW-1185">Reference proteome</keyword>
<reference evidence="2 3" key="1">
    <citation type="submission" date="2017-11" db="EMBL/GenBank/DDBJ databases">
        <title>De-novo sequencing of pomegranate (Punica granatum L.) genome.</title>
        <authorList>
            <person name="Akparov Z."/>
            <person name="Amiraslanov A."/>
            <person name="Hajiyeva S."/>
            <person name="Abbasov M."/>
            <person name="Kaur K."/>
            <person name="Hamwieh A."/>
            <person name="Solovyev V."/>
            <person name="Salamov A."/>
            <person name="Braich B."/>
            <person name="Kosarev P."/>
            <person name="Mahmoud A."/>
            <person name="Hajiyev E."/>
            <person name="Babayeva S."/>
            <person name="Izzatullayeva V."/>
            <person name="Mammadov A."/>
            <person name="Mammadov A."/>
            <person name="Sharifova S."/>
            <person name="Ojaghi J."/>
            <person name="Eynullazada K."/>
            <person name="Bayramov B."/>
            <person name="Abdulazimova A."/>
            <person name="Shahmuradov I."/>
        </authorList>
    </citation>
    <scope>NUCLEOTIDE SEQUENCE [LARGE SCALE GENOMIC DNA]</scope>
    <source>
        <strain evidence="3">cv. AG2017</strain>
        <tissue evidence="2">Leaf</tissue>
    </source>
</reference>
<organism evidence="2 3">
    <name type="scientific">Punica granatum</name>
    <name type="common">Pomegranate</name>
    <dbReference type="NCBI Taxonomy" id="22663"/>
    <lineage>
        <taxon>Eukaryota</taxon>
        <taxon>Viridiplantae</taxon>
        <taxon>Streptophyta</taxon>
        <taxon>Embryophyta</taxon>
        <taxon>Tracheophyta</taxon>
        <taxon>Spermatophyta</taxon>
        <taxon>Magnoliopsida</taxon>
        <taxon>eudicotyledons</taxon>
        <taxon>Gunneridae</taxon>
        <taxon>Pentapetalae</taxon>
        <taxon>rosids</taxon>
        <taxon>malvids</taxon>
        <taxon>Myrtales</taxon>
        <taxon>Lythraceae</taxon>
        <taxon>Punica</taxon>
    </lineage>
</organism>